<accession>W1PKF0</accession>
<name>W1PKF0_AMBTC</name>
<sequence>MTEQQQCVLSALRSGDYNGLEGQVQAYFSAQRKMIKELAKCLRALKGISRSFHFEGHEAAPANEVVKALKQVGSLTRTQVLTTIPLVSCPQTTLFGYMRQNAPMPYHVCSNSLPIGSHPVLCQLNEKLHRISGSVQQKVECLADSLVELRDCARLEGEVGAYISVRRKMNKELEKCLSTLRRTRRSISSRLPQNRSLQNEDVVVALSQVESASLFVCESQLLKFKMPKKSQSIISTIFRHKTPQQNEGTSDWECANASVCSIYRNSGKVDEKCAKDAQRKLASLDEFMRNIDDRLGGISNRMIRSRVSLLNIITN</sequence>
<dbReference type="InterPro" id="IPR004320">
    <property type="entry name" value="BPS1_pln"/>
</dbReference>
<dbReference type="GO" id="GO:0048367">
    <property type="term" value="P:shoot system development"/>
    <property type="evidence" value="ECO:0007669"/>
    <property type="project" value="InterPro"/>
</dbReference>
<dbReference type="PANTHER" id="PTHR33070">
    <property type="entry name" value="OS06G0725500 PROTEIN"/>
    <property type="match status" value="1"/>
</dbReference>
<dbReference type="PANTHER" id="PTHR33070:SF120">
    <property type="entry name" value="EXPRESSED PROTEIN"/>
    <property type="match status" value="1"/>
</dbReference>
<dbReference type="Proteomes" id="UP000017836">
    <property type="component" value="Unassembled WGS sequence"/>
</dbReference>
<dbReference type="AlphaFoldDB" id="W1PKF0"/>
<gene>
    <name evidence="1" type="ORF">AMTR_s00018p00163310</name>
</gene>
<dbReference type="HOGENOM" id="CLU_883813_0_0_1"/>
<dbReference type="GO" id="GO:0048364">
    <property type="term" value="P:root development"/>
    <property type="evidence" value="ECO:0007669"/>
    <property type="project" value="InterPro"/>
</dbReference>
<dbReference type="EMBL" id="KI393569">
    <property type="protein sequence ID" value="ERN08184.1"/>
    <property type="molecule type" value="Genomic_DNA"/>
</dbReference>
<reference evidence="2" key="1">
    <citation type="journal article" date="2013" name="Science">
        <title>The Amborella genome and the evolution of flowering plants.</title>
        <authorList>
            <consortium name="Amborella Genome Project"/>
        </authorList>
    </citation>
    <scope>NUCLEOTIDE SEQUENCE [LARGE SCALE GENOMIC DNA]</scope>
</reference>
<proteinExistence type="predicted"/>
<keyword evidence="2" id="KW-1185">Reference proteome</keyword>
<evidence type="ECO:0000313" key="2">
    <source>
        <dbReference type="Proteomes" id="UP000017836"/>
    </source>
</evidence>
<evidence type="ECO:0000313" key="1">
    <source>
        <dbReference type="EMBL" id="ERN08184.1"/>
    </source>
</evidence>
<protein>
    <submittedName>
        <fullName evidence="1">Uncharacterized protein</fullName>
    </submittedName>
</protein>
<dbReference type="Gramene" id="ERN08184">
    <property type="protein sequence ID" value="ERN08184"/>
    <property type="gene ID" value="AMTR_s00018p00163310"/>
</dbReference>
<dbReference type="Pfam" id="PF03087">
    <property type="entry name" value="BPS1"/>
    <property type="match status" value="2"/>
</dbReference>
<organism evidence="1 2">
    <name type="scientific">Amborella trichopoda</name>
    <dbReference type="NCBI Taxonomy" id="13333"/>
    <lineage>
        <taxon>Eukaryota</taxon>
        <taxon>Viridiplantae</taxon>
        <taxon>Streptophyta</taxon>
        <taxon>Embryophyta</taxon>
        <taxon>Tracheophyta</taxon>
        <taxon>Spermatophyta</taxon>
        <taxon>Magnoliopsida</taxon>
        <taxon>Amborellales</taxon>
        <taxon>Amborellaceae</taxon>
        <taxon>Amborella</taxon>
    </lineage>
</organism>